<protein>
    <submittedName>
        <fullName evidence="1">Uncharacterized protein</fullName>
    </submittedName>
</protein>
<sequence>MQPPNESEAEFILKVHVLNSNSQDSFNGSANTGVDPNYKLYFKQVFDPKTLTIAAFLTIYETAMCQVSDKLKKKNILTCLHPTCQEVVVPELVSITTWAQIKEMLIKEFGGDLSLEVKKNAFMHIFFKPKETLTEFTNFFYLKGQ</sequence>
<evidence type="ECO:0000313" key="1">
    <source>
        <dbReference type="EMBL" id="KAJ9062850.1"/>
    </source>
</evidence>
<evidence type="ECO:0000313" key="2">
    <source>
        <dbReference type="Proteomes" id="UP001165960"/>
    </source>
</evidence>
<reference evidence="1" key="1">
    <citation type="submission" date="2022-04" db="EMBL/GenBank/DDBJ databases">
        <title>Genome of the entomopathogenic fungus Entomophthora muscae.</title>
        <authorList>
            <person name="Elya C."/>
            <person name="Lovett B.R."/>
            <person name="Lee E."/>
            <person name="Macias A.M."/>
            <person name="Hajek A.E."/>
            <person name="De Bivort B.L."/>
            <person name="Kasson M.T."/>
            <person name="De Fine Licht H.H."/>
            <person name="Stajich J.E."/>
        </authorList>
    </citation>
    <scope>NUCLEOTIDE SEQUENCE</scope>
    <source>
        <strain evidence="1">Berkeley</strain>
    </source>
</reference>
<dbReference type="EMBL" id="QTSX02004988">
    <property type="protein sequence ID" value="KAJ9062850.1"/>
    <property type="molecule type" value="Genomic_DNA"/>
</dbReference>
<gene>
    <name evidence="1" type="ORF">DSO57_1006298</name>
</gene>
<proteinExistence type="predicted"/>
<accession>A0ACC2SKK6</accession>
<comment type="caution">
    <text evidence="1">The sequence shown here is derived from an EMBL/GenBank/DDBJ whole genome shotgun (WGS) entry which is preliminary data.</text>
</comment>
<name>A0ACC2SKK6_9FUNG</name>
<organism evidence="1 2">
    <name type="scientific">Entomophthora muscae</name>
    <dbReference type="NCBI Taxonomy" id="34485"/>
    <lineage>
        <taxon>Eukaryota</taxon>
        <taxon>Fungi</taxon>
        <taxon>Fungi incertae sedis</taxon>
        <taxon>Zoopagomycota</taxon>
        <taxon>Entomophthoromycotina</taxon>
        <taxon>Entomophthoromycetes</taxon>
        <taxon>Entomophthorales</taxon>
        <taxon>Entomophthoraceae</taxon>
        <taxon>Entomophthora</taxon>
    </lineage>
</organism>
<keyword evidence="2" id="KW-1185">Reference proteome</keyword>
<dbReference type="Proteomes" id="UP001165960">
    <property type="component" value="Unassembled WGS sequence"/>
</dbReference>